<evidence type="ECO:0000256" key="3">
    <source>
        <dbReference type="ARBA" id="ARBA00022691"/>
    </source>
</evidence>
<dbReference type="SUPFAM" id="SSF102114">
    <property type="entry name" value="Radical SAM enzymes"/>
    <property type="match status" value="1"/>
</dbReference>
<gene>
    <name evidence="9" type="ORF">J0M35_13710</name>
</gene>
<dbReference type="PANTHER" id="PTHR11135">
    <property type="entry name" value="HISTONE ACETYLTRANSFERASE-RELATED"/>
    <property type="match status" value="1"/>
</dbReference>
<name>A0A8J7TMV9_9BACT</name>
<reference evidence="9" key="1">
    <citation type="submission" date="2021-02" db="EMBL/GenBank/DDBJ databases">
        <title>Genome-Resolved Metagenomics of a Microbial Community Performing Photosynthetic Biological Nutrient Removal.</title>
        <authorList>
            <person name="Mcdaniel E.A."/>
        </authorList>
    </citation>
    <scope>NUCLEOTIDE SEQUENCE</scope>
    <source>
        <strain evidence="9">UWPOB_OBS1</strain>
    </source>
</reference>
<dbReference type="InterPro" id="IPR058240">
    <property type="entry name" value="rSAM_sf"/>
</dbReference>
<dbReference type="InterPro" id="IPR007197">
    <property type="entry name" value="rSAM"/>
</dbReference>
<sequence length="239" mass="27366">MAYFQAFTNTYAPEGVLKELYDTAIEPQDVVGLAIGTRPDCLDDNILDLIKTYDERLFTFLEIGVQSVHNRTLEAINRGHTAEEFFDAVERSQKRGLRLATHLIFGLPGESEADMIETVKQVVPLGLTAIKIHQLCIYKGTPMEEDYRAGRLQTMKEDDYVRLVADALELLPPDIVIMRLVAEGSQDEIIAPDWAFEKERVMKKIEEELRRRGTKQGSRYIKQEAERHQSFRQSLPIQP</sequence>
<evidence type="ECO:0000256" key="1">
    <source>
        <dbReference type="ARBA" id="ARBA00001966"/>
    </source>
</evidence>
<dbReference type="PANTHER" id="PTHR11135:SF1">
    <property type="entry name" value="PROTEIN YHCC"/>
    <property type="match status" value="1"/>
</dbReference>
<dbReference type="Pfam" id="PF16199">
    <property type="entry name" value="Radical_SAM_C"/>
    <property type="match status" value="1"/>
</dbReference>
<keyword evidence="4" id="KW-0479">Metal-binding</keyword>
<dbReference type="NCBIfam" id="TIGR01212">
    <property type="entry name" value="TIGR01212 family radical SAM protein"/>
    <property type="match status" value="1"/>
</dbReference>
<dbReference type="AlphaFoldDB" id="A0A8J7TMV9"/>
<dbReference type="InterPro" id="IPR005911">
    <property type="entry name" value="YhcC-like"/>
</dbReference>
<feature type="region of interest" description="Disordered" evidence="7">
    <location>
        <begin position="211"/>
        <end position="239"/>
    </location>
</feature>
<dbReference type="EMBL" id="JAFLCK010000020">
    <property type="protein sequence ID" value="MBN8661416.1"/>
    <property type="molecule type" value="Genomic_DNA"/>
</dbReference>
<organism evidence="9 10">
    <name type="scientific">Candidatus Obscuribacter phosphatis</name>
    <dbReference type="NCBI Taxonomy" id="1906157"/>
    <lineage>
        <taxon>Bacteria</taxon>
        <taxon>Bacillati</taxon>
        <taxon>Candidatus Melainabacteria</taxon>
        <taxon>Candidatus Obscuribacterales</taxon>
        <taxon>Candidatus Obscuribacteraceae</taxon>
        <taxon>Candidatus Obscuribacter</taxon>
    </lineage>
</organism>
<dbReference type="Gene3D" id="3.80.30.20">
    <property type="entry name" value="tm_1862 like domain"/>
    <property type="match status" value="1"/>
</dbReference>
<dbReference type="SMART" id="SM00729">
    <property type="entry name" value="Elp3"/>
    <property type="match status" value="1"/>
</dbReference>
<evidence type="ECO:0000256" key="6">
    <source>
        <dbReference type="ARBA" id="ARBA00023014"/>
    </source>
</evidence>
<dbReference type="InterPro" id="IPR039661">
    <property type="entry name" value="ELP3"/>
</dbReference>
<dbReference type="InterPro" id="IPR032432">
    <property type="entry name" value="Radical_SAM_C"/>
</dbReference>
<dbReference type="GO" id="GO:0046872">
    <property type="term" value="F:metal ion binding"/>
    <property type="evidence" value="ECO:0007669"/>
    <property type="project" value="UniProtKB-KW"/>
</dbReference>
<dbReference type="PROSITE" id="PS51918">
    <property type="entry name" value="RADICAL_SAM"/>
    <property type="match status" value="1"/>
</dbReference>
<comment type="caution">
    <text evidence="9">The sequence shown here is derived from an EMBL/GenBank/DDBJ whole genome shotgun (WGS) entry which is preliminary data.</text>
</comment>
<protein>
    <submittedName>
        <fullName evidence="9">TIGR01212 family radical SAM protein</fullName>
    </submittedName>
</protein>
<dbReference type="GO" id="GO:0051539">
    <property type="term" value="F:4 iron, 4 sulfur cluster binding"/>
    <property type="evidence" value="ECO:0007669"/>
    <property type="project" value="UniProtKB-KW"/>
</dbReference>
<keyword evidence="5" id="KW-0408">Iron</keyword>
<evidence type="ECO:0000256" key="5">
    <source>
        <dbReference type="ARBA" id="ARBA00023004"/>
    </source>
</evidence>
<proteinExistence type="predicted"/>
<evidence type="ECO:0000313" key="9">
    <source>
        <dbReference type="EMBL" id="MBN8661416.1"/>
    </source>
</evidence>
<evidence type="ECO:0000256" key="2">
    <source>
        <dbReference type="ARBA" id="ARBA00022485"/>
    </source>
</evidence>
<dbReference type="InterPro" id="IPR006638">
    <property type="entry name" value="Elp3/MiaA/NifB-like_rSAM"/>
</dbReference>
<feature type="domain" description="Radical SAM core" evidence="8">
    <location>
        <begin position="1"/>
        <end position="174"/>
    </location>
</feature>
<dbReference type="GO" id="GO:0003824">
    <property type="term" value="F:catalytic activity"/>
    <property type="evidence" value="ECO:0007669"/>
    <property type="project" value="InterPro"/>
</dbReference>
<evidence type="ECO:0000313" key="10">
    <source>
        <dbReference type="Proteomes" id="UP000664277"/>
    </source>
</evidence>
<dbReference type="InterPro" id="IPR023404">
    <property type="entry name" value="rSAM_horseshoe"/>
</dbReference>
<dbReference type="Proteomes" id="UP000664277">
    <property type="component" value="Unassembled WGS sequence"/>
</dbReference>
<evidence type="ECO:0000259" key="8">
    <source>
        <dbReference type="PROSITE" id="PS51918"/>
    </source>
</evidence>
<evidence type="ECO:0000256" key="4">
    <source>
        <dbReference type="ARBA" id="ARBA00022723"/>
    </source>
</evidence>
<keyword evidence="6" id="KW-0411">Iron-sulfur</keyword>
<evidence type="ECO:0000256" key="7">
    <source>
        <dbReference type="SAM" id="MobiDB-lite"/>
    </source>
</evidence>
<keyword evidence="2" id="KW-0004">4Fe-4S</keyword>
<dbReference type="Pfam" id="PF04055">
    <property type="entry name" value="Radical_SAM"/>
    <property type="match status" value="1"/>
</dbReference>
<comment type="cofactor">
    <cofactor evidence="1">
        <name>[4Fe-4S] cluster</name>
        <dbReference type="ChEBI" id="CHEBI:49883"/>
    </cofactor>
</comment>
<accession>A0A8J7TMV9</accession>
<keyword evidence="3" id="KW-0949">S-adenosyl-L-methionine</keyword>